<sequence>MNSIEFESFEIKIEVFDLKQFGQNQMVGIYSIGISTLYRNPAHEIFNNWLPLVHPKQGLEPQGYLLASAYVISPTDRPPVHDMNENNVEEEPDEFGGVPDDQLTPEQLQARTERKNRIAVVSKPEIRGKSYQLMVNIAKAEDLALMGYPTLDSFISVRTGGTAQITSVMKNQQKPQYLSRLMFPLHFPFFNDKIVVRVWDKRTMATDTFIAMIPEVPTENDYFNINFLQSKGGTMPFRWFNLYGIPAEERPSGFQQQFLGYKKNIIGTDFMGRVLMSINLTQSEKPELMVVPLTTQREPPIDKYLLRFDTYEIQEAKDCGEKIFVKFKVGGFQFKSNDAFIKTEKKSKYKNTQQENKEMQGISYTWGKAIQTKDEKLDLPADPQQIPDLIVSLHAENGKRVAYIRIPYSEKDLGINRPKWYTFKSVKQTDNNDVPHSFFLVNILFRNESTVFKIPKIIVKRDFQVYYKLYAYFYAGYDLCPDLYSEDTLASFTVKIGGQYVELDQPQQGKNPIWNKMFQKVVKIDQNLEFASNIIITFVNKKKSNSWFSSNHIGDICIPALTCKYEGDPNFQFHHIGNSGQSAGRILAAFQLIQLAKNQEKDPNILNETPVPIFQESEFQEKLAQFPVFGIRNLKQKMKDPKLTVQVPFPFHLSQTENSTFYNKDTCDLIPAQREILENDRSWFGGGIQDPVFLKLVSLKVYLPHNIRFYPQLEVSLFDGQNKSERYICSISLIDVAQTKDQLLIDDAKYFFEQGKIYDDVQINAGKEEDLKEEQDDFQQQQTQSDPKETAKPSQTKDTVIGKETVKPSQAPPSNQSGKSSHLTNTTKMSILSERPDLKIQTSLKNKGIQNIEVKNMEYLTLTLNDIQEKRKENKEKEKKLLGMIKKYKGHYQKFDQLKLLIKREVEKLKGVEIKDTTYFKGTNEVDEDEGYDYGRDVLKGPYEEKLAPKIPFKKFALYRLSSTKYGLIGNPTDAIIKGDIRITDCANTKKSEKHTKKSKQSKASNGKNSVKDVPDKPEEYNFDLFDEGFLQFFNQPYRLKVRLYILRCLNLAAQKQDIDAYHKMAGLSAVCSADSYPEIFIGESGHDNQDLIKHITDQDRVIENTLSPNFFRMYELDAELPTDWKMKLHIKNKGMFDSVIGSIQIDIEDRVVGEEKLKQRIAYTVYKERFEAEKEILKYDDSMKAEKRKGYLSGQITDLQQRIENFDKKFKVPVEYKDLKIEGRQQASQGTVEMFLEVLPLDIARDIEPAPLQAPLPQDYEVRLIIWETFEIPKVATKKVVDIMVTVAMDASATGKDAEVTKETDVHNGSENGDGSFSFRMKFPLVIPCPFPRLKMTVYNFSPFGSNESLGEATMSLKPYIYLFQVELQKDCREMENMKCHLQKSNSLTPIILVKIEDKFQFK</sequence>
<dbReference type="EMBL" id="RRYP01016544">
    <property type="protein sequence ID" value="TNV74932.1"/>
    <property type="molecule type" value="Genomic_DNA"/>
</dbReference>
<dbReference type="SMART" id="SM01202">
    <property type="entry name" value="FerI"/>
    <property type="match status" value="1"/>
</dbReference>
<accession>A0A8J8NGI7</accession>
<evidence type="ECO:0000256" key="3">
    <source>
        <dbReference type="ARBA" id="ARBA00022737"/>
    </source>
</evidence>
<dbReference type="InterPro" id="IPR037721">
    <property type="entry name" value="Ferlin"/>
</dbReference>
<feature type="domain" description="C2" evidence="8">
    <location>
        <begin position="114"/>
        <end position="240"/>
    </location>
</feature>
<evidence type="ECO:0000259" key="8">
    <source>
        <dbReference type="PROSITE" id="PS50004"/>
    </source>
</evidence>
<keyword evidence="4" id="KW-1133">Transmembrane helix</keyword>
<evidence type="ECO:0000256" key="5">
    <source>
        <dbReference type="ARBA" id="ARBA00023136"/>
    </source>
</evidence>
<feature type="coiled-coil region" evidence="6">
    <location>
        <begin position="860"/>
        <end position="887"/>
    </location>
</feature>
<dbReference type="PROSITE" id="PS50004">
    <property type="entry name" value="C2"/>
    <property type="match status" value="1"/>
</dbReference>
<evidence type="ECO:0000256" key="7">
    <source>
        <dbReference type="SAM" id="MobiDB-lite"/>
    </source>
</evidence>
<organism evidence="9 10">
    <name type="scientific">Halteria grandinella</name>
    <dbReference type="NCBI Taxonomy" id="5974"/>
    <lineage>
        <taxon>Eukaryota</taxon>
        <taxon>Sar</taxon>
        <taxon>Alveolata</taxon>
        <taxon>Ciliophora</taxon>
        <taxon>Intramacronucleata</taxon>
        <taxon>Spirotrichea</taxon>
        <taxon>Stichotrichia</taxon>
        <taxon>Sporadotrichida</taxon>
        <taxon>Halteriidae</taxon>
        <taxon>Halteria</taxon>
    </lineage>
</organism>
<feature type="region of interest" description="Disordered" evidence="7">
    <location>
        <begin position="771"/>
        <end position="832"/>
    </location>
</feature>
<evidence type="ECO:0000256" key="4">
    <source>
        <dbReference type="ARBA" id="ARBA00022989"/>
    </source>
</evidence>
<dbReference type="SUPFAM" id="SSF49562">
    <property type="entry name" value="C2 domain (Calcium/lipid-binding domain, CaLB)"/>
    <property type="match status" value="4"/>
</dbReference>
<dbReference type="Gene3D" id="2.60.40.150">
    <property type="entry name" value="C2 domain"/>
    <property type="match status" value="1"/>
</dbReference>
<dbReference type="Pfam" id="PF00168">
    <property type="entry name" value="C2"/>
    <property type="match status" value="3"/>
</dbReference>
<dbReference type="OrthoDB" id="270970at2759"/>
<dbReference type="Proteomes" id="UP000785679">
    <property type="component" value="Unassembled WGS sequence"/>
</dbReference>
<dbReference type="InterPro" id="IPR000008">
    <property type="entry name" value="C2_dom"/>
</dbReference>
<dbReference type="GO" id="GO:0016020">
    <property type="term" value="C:membrane"/>
    <property type="evidence" value="ECO:0007669"/>
    <property type="project" value="UniProtKB-SubCell"/>
</dbReference>
<dbReference type="PANTHER" id="PTHR12546">
    <property type="entry name" value="FER-1-LIKE"/>
    <property type="match status" value="1"/>
</dbReference>
<feature type="compositionally biased region" description="Polar residues" evidence="7">
    <location>
        <begin position="812"/>
        <end position="830"/>
    </location>
</feature>
<feature type="region of interest" description="Disordered" evidence="7">
    <location>
        <begin position="76"/>
        <end position="102"/>
    </location>
</feature>
<dbReference type="InterPro" id="IPR035892">
    <property type="entry name" value="C2_domain_sf"/>
</dbReference>
<comment type="caution">
    <text evidence="9">The sequence shown here is derived from an EMBL/GenBank/DDBJ whole genome shotgun (WGS) entry which is preliminary data.</text>
</comment>
<gene>
    <name evidence="9" type="ORF">FGO68_gene16228</name>
</gene>
<evidence type="ECO:0000256" key="2">
    <source>
        <dbReference type="ARBA" id="ARBA00022692"/>
    </source>
</evidence>
<dbReference type="SMART" id="SM00239">
    <property type="entry name" value="C2"/>
    <property type="match status" value="2"/>
</dbReference>
<evidence type="ECO:0000313" key="9">
    <source>
        <dbReference type="EMBL" id="TNV74932.1"/>
    </source>
</evidence>
<comment type="subcellular location">
    <subcellularLocation>
        <location evidence="1">Membrane</location>
        <topology evidence="1">Single-pass membrane protein</topology>
    </subcellularLocation>
</comment>
<evidence type="ECO:0000256" key="1">
    <source>
        <dbReference type="ARBA" id="ARBA00004167"/>
    </source>
</evidence>
<protein>
    <recommendedName>
        <fullName evidence="8">C2 domain-containing protein</fullName>
    </recommendedName>
</protein>
<keyword evidence="10" id="KW-1185">Reference proteome</keyword>
<keyword evidence="2" id="KW-0812">Transmembrane</keyword>
<keyword evidence="5" id="KW-0472">Membrane</keyword>
<evidence type="ECO:0000256" key="6">
    <source>
        <dbReference type="SAM" id="Coils"/>
    </source>
</evidence>
<keyword evidence="3" id="KW-0677">Repeat</keyword>
<evidence type="ECO:0000313" key="10">
    <source>
        <dbReference type="Proteomes" id="UP000785679"/>
    </source>
</evidence>
<keyword evidence="6" id="KW-0175">Coiled coil</keyword>
<dbReference type="PANTHER" id="PTHR12546:SF33">
    <property type="entry name" value="SPERM VESICLE FUSION PROTEIN FER-1"/>
    <property type="match status" value="1"/>
</dbReference>
<feature type="compositionally biased region" description="Basic residues" evidence="7">
    <location>
        <begin position="992"/>
        <end position="1001"/>
    </location>
</feature>
<reference evidence="9" key="1">
    <citation type="submission" date="2019-06" db="EMBL/GenBank/DDBJ databases">
        <authorList>
            <person name="Zheng W."/>
        </authorList>
    </citation>
    <scope>NUCLEOTIDE SEQUENCE</scope>
    <source>
        <strain evidence="9">QDHG01</strain>
    </source>
</reference>
<dbReference type="CDD" id="cd00030">
    <property type="entry name" value="C2"/>
    <property type="match status" value="1"/>
</dbReference>
<name>A0A8J8NGI7_HALGN</name>
<dbReference type="GO" id="GO:0007009">
    <property type="term" value="P:plasma membrane organization"/>
    <property type="evidence" value="ECO:0007669"/>
    <property type="project" value="TreeGrafter"/>
</dbReference>
<proteinExistence type="predicted"/>
<feature type="region of interest" description="Disordered" evidence="7">
    <location>
        <begin position="990"/>
        <end position="1015"/>
    </location>
</feature>
<dbReference type="InterPro" id="IPR012968">
    <property type="entry name" value="FerIin_dom"/>
</dbReference>